<comment type="caution">
    <text evidence="1">The sequence shown here is derived from an EMBL/GenBank/DDBJ whole genome shotgun (WGS) entry which is preliminary data.</text>
</comment>
<sequence length="82" mass="9369">MMALVWILLALGFLFGWFGRREIALAFIALCFAVAVKLFLWEIHSSTYGYRMPWIQTRSMDKPPVSHPLLTTQAAVRIGDRA</sequence>
<keyword evidence="2" id="KW-1185">Reference proteome</keyword>
<name>A0A916W9R2_9HYPH</name>
<protein>
    <submittedName>
        <fullName evidence="1">Uncharacterized protein</fullName>
    </submittedName>
</protein>
<evidence type="ECO:0000313" key="2">
    <source>
        <dbReference type="Proteomes" id="UP000646478"/>
    </source>
</evidence>
<evidence type="ECO:0000313" key="1">
    <source>
        <dbReference type="EMBL" id="GGA79087.1"/>
    </source>
</evidence>
<proteinExistence type="predicted"/>
<accession>A0A916W9R2</accession>
<dbReference type="RefSeq" id="WP_188821126.1">
    <property type="nucleotide sequence ID" value="NZ_BMHH01000001.1"/>
</dbReference>
<reference evidence="1" key="1">
    <citation type="journal article" date="2014" name="Int. J. Syst. Evol. Microbiol.">
        <title>Complete genome sequence of Corynebacterium casei LMG S-19264T (=DSM 44701T), isolated from a smear-ripened cheese.</title>
        <authorList>
            <consortium name="US DOE Joint Genome Institute (JGI-PGF)"/>
            <person name="Walter F."/>
            <person name="Albersmeier A."/>
            <person name="Kalinowski J."/>
            <person name="Ruckert C."/>
        </authorList>
    </citation>
    <scope>NUCLEOTIDE SEQUENCE</scope>
    <source>
        <strain evidence="1">CGMCC 1.15082</strain>
    </source>
</reference>
<dbReference type="EMBL" id="BMHH01000001">
    <property type="protein sequence ID" value="GGA79087.1"/>
    <property type="molecule type" value="Genomic_DNA"/>
</dbReference>
<organism evidence="1 2">
    <name type="scientific">Brucella endophytica</name>
    <dbReference type="NCBI Taxonomy" id="1963359"/>
    <lineage>
        <taxon>Bacteria</taxon>
        <taxon>Pseudomonadati</taxon>
        <taxon>Pseudomonadota</taxon>
        <taxon>Alphaproteobacteria</taxon>
        <taxon>Hyphomicrobiales</taxon>
        <taxon>Brucellaceae</taxon>
        <taxon>Brucella/Ochrobactrum group</taxon>
        <taxon>Brucella</taxon>
    </lineage>
</organism>
<dbReference type="Proteomes" id="UP000646478">
    <property type="component" value="Unassembled WGS sequence"/>
</dbReference>
<gene>
    <name evidence="1" type="ORF">GCM10011491_02920</name>
</gene>
<reference evidence="1" key="2">
    <citation type="submission" date="2020-09" db="EMBL/GenBank/DDBJ databases">
        <authorList>
            <person name="Sun Q."/>
            <person name="Zhou Y."/>
        </authorList>
    </citation>
    <scope>NUCLEOTIDE SEQUENCE</scope>
    <source>
        <strain evidence="1">CGMCC 1.15082</strain>
    </source>
</reference>
<dbReference type="AlphaFoldDB" id="A0A916W9R2"/>